<dbReference type="PIRSF" id="PIRSF016308">
    <property type="entry name" value="UBP"/>
    <property type="match status" value="1"/>
</dbReference>
<dbReference type="InterPro" id="IPR013963">
    <property type="entry name" value="DASH_Dad2"/>
</dbReference>
<dbReference type="OMA" id="FVPCEHT"/>
<dbReference type="EMBL" id="BABT02000035">
    <property type="protein sequence ID" value="GAA94476.1"/>
    <property type="molecule type" value="Genomic_DNA"/>
</dbReference>
<dbReference type="InterPro" id="IPR028889">
    <property type="entry name" value="USP"/>
</dbReference>
<dbReference type="InterPro" id="IPR001607">
    <property type="entry name" value="Znf_UBP"/>
</dbReference>
<dbReference type="Gene3D" id="1.10.8.10">
    <property type="entry name" value="DNA helicase RuvA subunit, C-terminal domain"/>
    <property type="match status" value="2"/>
</dbReference>
<feature type="domain" description="UBA" evidence="16">
    <location>
        <begin position="611"/>
        <end position="651"/>
    </location>
</feature>
<evidence type="ECO:0000256" key="7">
    <source>
        <dbReference type="ARBA" id="ARBA00022786"/>
    </source>
</evidence>
<dbReference type="SUPFAM" id="SSF54001">
    <property type="entry name" value="Cysteine proteinases"/>
    <property type="match status" value="1"/>
</dbReference>
<dbReference type="PROSITE" id="PS50235">
    <property type="entry name" value="USP_3"/>
    <property type="match status" value="1"/>
</dbReference>
<dbReference type="RefSeq" id="XP_014564879.1">
    <property type="nucleotide sequence ID" value="XM_014709393.1"/>
</dbReference>
<dbReference type="PROSITE" id="PS00973">
    <property type="entry name" value="USP_2"/>
    <property type="match status" value="1"/>
</dbReference>
<dbReference type="Gene3D" id="3.90.70.10">
    <property type="entry name" value="Cysteine proteinases"/>
    <property type="match status" value="1"/>
</dbReference>
<keyword evidence="4 12" id="KW-0479">Metal-binding</keyword>
<proteinExistence type="inferred from homology"/>
<dbReference type="Proteomes" id="UP000009131">
    <property type="component" value="Unassembled WGS sequence"/>
</dbReference>
<dbReference type="GO" id="GO:0016579">
    <property type="term" value="P:protein deubiquitination"/>
    <property type="evidence" value="ECO:0007669"/>
    <property type="project" value="InterPro"/>
</dbReference>
<feature type="active site" description="Proton acceptor" evidence="11">
    <location>
        <position position="700"/>
    </location>
</feature>
<dbReference type="InterPro" id="IPR038765">
    <property type="entry name" value="Papain-like_cys_pep_sf"/>
</dbReference>
<evidence type="ECO:0000259" key="18">
    <source>
        <dbReference type="PROSITE" id="PS50271"/>
    </source>
</evidence>
<evidence type="ECO:0000256" key="9">
    <source>
        <dbReference type="ARBA" id="ARBA00022807"/>
    </source>
</evidence>
<comment type="catalytic activity">
    <reaction evidence="1 14">
        <text>Thiol-dependent hydrolysis of ester, thioester, amide, peptide and isopeptide bonds formed by the C-terminal Gly of ubiquitin (a 76-residue protein attached to proteins as an intracellular targeting signal).</text>
        <dbReference type="EC" id="3.4.19.12"/>
    </reaction>
</comment>
<feature type="domain" description="UBP-type" evidence="18">
    <location>
        <begin position="82"/>
        <end position="191"/>
    </location>
</feature>
<dbReference type="Pfam" id="PF08654">
    <property type="entry name" value="DASH_Dad2"/>
    <property type="match status" value="1"/>
</dbReference>
<feature type="binding site" evidence="12">
    <location>
        <position position="139"/>
    </location>
    <ligand>
        <name>Zn(2+)</name>
        <dbReference type="ChEBI" id="CHEBI:29105"/>
    </ligand>
</feature>
<dbReference type="FunCoup" id="G7DV66">
    <property type="interactions" value="587"/>
</dbReference>
<keyword evidence="8 14" id="KW-0378">Hydrolase</keyword>
<dbReference type="Pfam" id="PF00627">
    <property type="entry name" value="UBA"/>
    <property type="match status" value="2"/>
</dbReference>
<reference evidence="19 20" key="1">
    <citation type="journal article" date="2011" name="J. Gen. Appl. Microbiol.">
        <title>Draft genome sequencing of the enigmatic basidiomycete Mixia osmundae.</title>
        <authorList>
            <person name="Nishida H."/>
            <person name="Nagatsuka Y."/>
            <person name="Sugiyama J."/>
        </authorList>
    </citation>
    <scope>NUCLEOTIDE SEQUENCE [LARGE SCALE GENOMIC DNA]</scope>
    <source>
        <strain evidence="20">CBS 9802 / IAM 14324 / JCM 22182 / KY 12970</strain>
    </source>
</reference>
<gene>
    <name evidence="19" type="primary">Mo01128</name>
    <name evidence="19" type="ORF">E5Q_01128</name>
</gene>
<dbReference type="SUPFAM" id="SSF46934">
    <property type="entry name" value="UBA-like"/>
    <property type="match status" value="1"/>
</dbReference>
<feature type="domain" description="USP" evidence="17">
    <location>
        <begin position="233"/>
        <end position="745"/>
    </location>
</feature>
<dbReference type="FunFam" id="1.10.8.10:FF:000103">
    <property type="entry name" value="Ubiquitin carboxyl-terminal hydrolase"/>
    <property type="match status" value="1"/>
</dbReference>
<dbReference type="InParanoid" id="G7DV66"/>
<dbReference type="SMART" id="SM00290">
    <property type="entry name" value="ZnF_UBP"/>
    <property type="match status" value="1"/>
</dbReference>
<dbReference type="CDD" id="cd02658">
    <property type="entry name" value="Peptidase_C19B"/>
    <property type="match status" value="1"/>
</dbReference>
<comment type="caution">
    <text evidence="19">The sequence shown here is derived from an EMBL/GenBank/DDBJ whole genome shotgun (WGS) entry which is preliminary data.</text>
</comment>
<evidence type="ECO:0000256" key="6">
    <source>
        <dbReference type="ARBA" id="ARBA00022771"/>
    </source>
</evidence>
<feature type="active site" description="Nucleophile" evidence="11">
    <location>
        <position position="242"/>
    </location>
</feature>
<dbReference type="GO" id="GO:0005829">
    <property type="term" value="C:cytosol"/>
    <property type="evidence" value="ECO:0007669"/>
    <property type="project" value="TreeGrafter"/>
</dbReference>
<feature type="binding site" evidence="12">
    <location>
        <position position="106"/>
    </location>
    <ligand>
        <name>Zn(2+)</name>
        <dbReference type="ChEBI" id="CHEBI:29105"/>
    </ligand>
</feature>
<reference evidence="19 20" key="2">
    <citation type="journal article" date="2012" name="Open Biol.">
        <title>Characteristics of nucleosomes and linker DNA regions on the genome of the basidiomycete Mixia osmundae revealed by mono- and dinucleosome mapping.</title>
        <authorList>
            <person name="Nishida H."/>
            <person name="Kondo S."/>
            <person name="Matsumoto T."/>
            <person name="Suzuki Y."/>
            <person name="Yoshikawa H."/>
            <person name="Taylor T.D."/>
            <person name="Sugiyama J."/>
        </authorList>
    </citation>
    <scope>NUCLEOTIDE SEQUENCE [LARGE SCALE GENOMIC DNA]</scope>
    <source>
        <strain evidence="20">CBS 9802 / IAM 14324 / JCM 22182 / KY 12970</strain>
    </source>
</reference>
<comment type="similarity">
    <text evidence="2 14">Belongs to the peptidase C19 family.</text>
</comment>
<feature type="domain" description="UBA" evidence="16">
    <location>
        <begin position="547"/>
        <end position="588"/>
    </location>
</feature>
<dbReference type="Pfam" id="PF00443">
    <property type="entry name" value="UCH"/>
    <property type="match status" value="1"/>
</dbReference>
<dbReference type="InterPro" id="IPR001394">
    <property type="entry name" value="Peptidase_C19_UCH"/>
</dbReference>
<evidence type="ECO:0000256" key="13">
    <source>
        <dbReference type="PROSITE-ProRule" id="PRU00502"/>
    </source>
</evidence>
<dbReference type="PROSITE" id="PS50271">
    <property type="entry name" value="ZF_UBP"/>
    <property type="match status" value="1"/>
</dbReference>
<keyword evidence="9 14" id="KW-0788">Thiol protease</keyword>
<evidence type="ECO:0000256" key="5">
    <source>
        <dbReference type="ARBA" id="ARBA00022737"/>
    </source>
</evidence>
<dbReference type="HOGENOM" id="CLU_009884_1_0_1"/>
<dbReference type="FunFam" id="3.30.40.10:FF:000396">
    <property type="entry name" value="Ubiquitin carboxyl-terminal hydrolase"/>
    <property type="match status" value="1"/>
</dbReference>
<evidence type="ECO:0000256" key="11">
    <source>
        <dbReference type="PIRSR" id="PIRSR016308-1"/>
    </source>
</evidence>
<feature type="binding site" evidence="12">
    <location>
        <position position="109"/>
    </location>
    <ligand>
        <name>Zn(2+)</name>
        <dbReference type="ChEBI" id="CHEBI:29105"/>
    </ligand>
</feature>
<dbReference type="InterPro" id="IPR013083">
    <property type="entry name" value="Znf_RING/FYVE/PHD"/>
</dbReference>
<dbReference type="PANTHER" id="PTHR24006:SF664">
    <property type="entry name" value="UBIQUITIN CARBOXYL-TERMINAL HYDROLASE"/>
    <property type="match status" value="1"/>
</dbReference>
<feature type="binding site" evidence="12">
    <location>
        <position position="126"/>
    </location>
    <ligand>
        <name>Zn(2+)</name>
        <dbReference type="ChEBI" id="CHEBI:29105"/>
    </ligand>
</feature>
<evidence type="ECO:0000256" key="4">
    <source>
        <dbReference type="ARBA" id="ARBA00022723"/>
    </source>
</evidence>
<dbReference type="GO" id="GO:0006508">
    <property type="term" value="P:proteolysis"/>
    <property type="evidence" value="ECO:0007669"/>
    <property type="project" value="UniProtKB-KW"/>
</dbReference>
<evidence type="ECO:0000256" key="14">
    <source>
        <dbReference type="RuleBase" id="RU366025"/>
    </source>
</evidence>
<dbReference type="GO" id="GO:0008270">
    <property type="term" value="F:zinc ion binding"/>
    <property type="evidence" value="ECO:0007669"/>
    <property type="project" value="UniProtKB-KW"/>
</dbReference>
<dbReference type="CDD" id="cd14385">
    <property type="entry name" value="UBA1_spUBP14_like"/>
    <property type="match status" value="1"/>
</dbReference>
<keyword evidence="3 14" id="KW-0645">Protease</keyword>
<dbReference type="AlphaFoldDB" id="G7DV66"/>
<evidence type="ECO:0000256" key="12">
    <source>
        <dbReference type="PIRSR" id="PIRSR016308-3"/>
    </source>
</evidence>
<dbReference type="GO" id="GO:0004843">
    <property type="term" value="F:cysteine-type deubiquitinase activity"/>
    <property type="evidence" value="ECO:0007669"/>
    <property type="project" value="UniProtKB-UniRule"/>
</dbReference>
<dbReference type="GO" id="GO:0042729">
    <property type="term" value="C:DASH complex"/>
    <property type="evidence" value="ECO:0007669"/>
    <property type="project" value="InterPro"/>
</dbReference>
<dbReference type="PROSITE" id="PS00972">
    <property type="entry name" value="USP_1"/>
    <property type="match status" value="1"/>
</dbReference>
<dbReference type="SUPFAM" id="SSF57850">
    <property type="entry name" value="RING/U-box"/>
    <property type="match status" value="1"/>
</dbReference>
<dbReference type="InterPro" id="IPR050164">
    <property type="entry name" value="Peptidase_C19"/>
</dbReference>
<evidence type="ECO:0000256" key="10">
    <source>
        <dbReference type="ARBA" id="ARBA00022833"/>
    </source>
</evidence>
<dbReference type="InterPro" id="IPR016652">
    <property type="entry name" value="Ubiquitinyl_hydrolase"/>
</dbReference>
<dbReference type="CDD" id="cd14297">
    <property type="entry name" value="UBA2_spUBP14_like"/>
    <property type="match status" value="1"/>
</dbReference>
<evidence type="ECO:0000259" key="16">
    <source>
        <dbReference type="PROSITE" id="PS50030"/>
    </source>
</evidence>
<dbReference type="Pfam" id="PF02148">
    <property type="entry name" value="zf-UBP"/>
    <property type="match status" value="1"/>
</dbReference>
<evidence type="ECO:0000313" key="20">
    <source>
        <dbReference type="Proteomes" id="UP000009131"/>
    </source>
</evidence>
<sequence length="891" mass="96518">MLNLRKQAASEEQPPLKKLAIREEAPEHEKYSFETTLKCYACAHPGAPIQGNVQTALVVASILTSMSSAAQSEVKAWEEEITSCAHTNKLEQASSLRLQAAGLAHCSSCELTGNLWLCLTCGALSCGRKQFGGIGGNGHALEHFDATGHPVAVKLGTITPEGAADVYCYACNDARIDNSLTGHLKHFGISVQEQQKTEKSMTELQVEQNLKFDFAMTDEAGNELEPLFGPSLTGMQNLGNSCYLASVMQTVFSLDQFSPRYVLNSGSHPLLCTSDDPATCFECQMGKLADGLLSGRYAVPREPERDATTHTFAGAESDDSKKDGPVFQAGIKPSMFKALVGKNHAEFSTMRQQDADDFFRHLIAQIQTNNRGMLGPDGSAARDPTRFFQFQLEQKLQCDVCKRVKYQTQTQEALSLPVRMQPKPMQDDSTTHKTLNATGAQVTTEYEQVTLEECLDNVTAPDELQFTCPACQASRSATTQTRLASFPDVLVLHAQRFQMVNWVAQKVPVPIKVPFGELSLDRYLSSGKIAEEEELPNDEVVQATGPIFNSDAMAALEGMGFPAIRCQRALLATGNSDAEAAMNWLFAHMEDQDIDAPLPAVEPPSTSASGGPSADLIAGLVDMGFAPSQARKALRLSNNNSEAAVGWLFENTDDPGEDETPVAPGVTSTAIEQAGNTNLPAKYRLHAFISHKGPSVHSGHYVAHIYKAAQGWVLFNDEKVVKAESGMQSAESLSPFAYVYVYQPRRVKGAATRSLQSLLAEMSKAVAGPSSMRQQSAYSQQPALAQESSELGLSSAQLKLREKQKELDGFLKVEQQSAQLALYFEKIAGQTELLLTSGETVAQVASNWGNVFRATNLALASLAAKRKEAGEGESQEGILPEVLVRIPTSEN</sequence>
<dbReference type="GO" id="GO:0000278">
    <property type="term" value="P:mitotic cell cycle"/>
    <property type="evidence" value="ECO:0007669"/>
    <property type="project" value="InterPro"/>
</dbReference>
<keyword evidence="5" id="KW-0677">Repeat</keyword>
<dbReference type="GO" id="GO:0072686">
    <property type="term" value="C:mitotic spindle"/>
    <property type="evidence" value="ECO:0007669"/>
    <property type="project" value="InterPro"/>
</dbReference>
<dbReference type="InterPro" id="IPR009060">
    <property type="entry name" value="UBA-like_sf"/>
</dbReference>
<evidence type="ECO:0000313" key="19">
    <source>
        <dbReference type="EMBL" id="GAA94476.1"/>
    </source>
</evidence>
<feature type="region of interest" description="Disordered" evidence="15">
    <location>
        <begin position="303"/>
        <end position="323"/>
    </location>
</feature>
<dbReference type="OrthoDB" id="361536at2759"/>
<dbReference type="PROSITE" id="PS50030">
    <property type="entry name" value="UBA"/>
    <property type="match status" value="2"/>
</dbReference>
<evidence type="ECO:0000256" key="2">
    <source>
        <dbReference type="ARBA" id="ARBA00009085"/>
    </source>
</evidence>
<evidence type="ECO:0000256" key="3">
    <source>
        <dbReference type="ARBA" id="ARBA00022670"/>
    </source>
</evidence>
<keyword evidence="20" id="KW-1185">Reference proteome</keyword>
<evidence type="ECO:0000256" key="1">
    <source>
        <dbReference type="ARBA" id="ARBA00000707"/>
    </source>
</evidence>
<keyword evidence="10 12" id="KW-0862">Zinc</keyword>
<dbReference type="Gene3D" id="3.30.40.10">
    <property type="entry name" value="Zinc/RING finger domain, C3HC4 (zinc finger)"/>
    <property type="match status" value="1"/>
</dbReference>
<accession>G7DV66</accession>
<dbReference type="InterPro" id="IPR018200">
    <property type="entry name" value="USP_CS"/>
</dbReference>
<protein>
    <recommendedName>
        <fullName evidence="14">Ubiquitin carboxyl-terminal hydrolase</fullName>
        <ecNumber evidence="14">3.4.19.12</ecNumber>
    </recommendedName>
</protein>
<dbReference type="EC" id="3.4.19.12" evidence="14"/>
<keyword evidence="6 13" id="KW-0863">Zinc-finger</keyword>
<keyword evidence="7 14" id="KW-0833">Ubl conjugation pathway</keyword>
<evidence type="ECO:0000256" key="8">
    <source>
        <dbReference type="ARBA" id="ARBA00022801"/>
    </source>
</evidence>
<name>G7DV66_MIXOS</name>
<dbReference type="PANTHER" id="PTHR24006">
    <property type="entry name" value="UBIQUITIN CARBOXYL-TERMINAL HYDROLASE"/>
    <property type="match status" value="1"/>
</dbReference>
<dbReference type="SMART" id="SM00165">
    <property type="entry name" value="UBA"/>
    <property type="match status" value="2"/>
</dbReference>
<evidence type="ECO:0000256" key="15">
    <source>
        <dbReference type="SAM" id="MobiDB-lite"/>
    </source>
</evidence>
<organism evidence="19 20">
    <name type="scientific">Mixia osmundae (strain CBS 9802 / IAM 14324 / JCM 22182 / KY 12970)</name>
    <dbReference type="NCBI Taxonomy" id="764103"/>
    <lineage>
        <taxon>Eukaryota</taxon>
        <taxon>Fungi</taxon>
        <taxon>Dikarya</taxon>
        <taxon>Basidiomycota</taxon>
        <taxon>Pucciniomycotina</taxon>
        <taxon>Mixiomycetes</taxon>
        <taxon>Mixiales</taxon>
        <taxon>Mixiaceae</taxon>
        <taxon>Mixia</taxon>
    </lineage>
</organism>
<dbReference type="InterPro" id="IPR015940">
    <property type="entry name" value="UBA"/>
</dbReference>
<dbReference type="eggNOG" id="KOG0944">
    <property type="taxonomic scope" value="Eukaryota"/>
</dbReference>
<evidence type="ECO:0000259" key="17">
    <source>
        <dbReference type="PROSITE" id="PS50235"/>
    </source>
</evidence>
<dbReference type="STRING" id="764103.G7DV66"/>